<feature type="region of interest" description="Disordered" evidence="2">
    <location>
        <begin position="35"/>
        <end position="135"/>
    </location>
</feature>
<dbReference type="EMBL" id="JAUUTY010000007">
    <property type="protein sequence ID" value="KAK1606104.1"/>
    <property type="molecule type" value="Genomic_DNA"/>
</dbReference>
<sequence>MAAADLGAVEWERSKVTNQDLNLLKKLGITKKPKAVCFPSEESYPAPPMGYRDHPNLVSLPPLPEDSRKSAGSAEKDAASEGTASAQSPPLAVSPKNKRKRDDVEDSGTSKPEEADPSSQKAAYDPYLGTLISSDEEEEPLIKDLLRIGTQFIGYRDYASKAEEKLAEANERANTLAQQLEQSKARKKAELDAVGARAGLIRPRLMLLMSKISGRDFMMPKLR</sequence>
<feature type="compositionally biased region" description="Basic and acidic residues" evidence="2">
    <location>
        <begin position="65"/>
        <end position="79"/>
    </location>
</feature>
<name>A0AAD8QRU5_LOLMU</name>
<feature type="coiled-coil region" evidence="1">
    <location>
        <begin position="159"/>
        <end position="197"/>
    </location>
</feature>
<dbReference type="AlphaFoldDB" id="A0AAD8QRU5"/>
<dbReference type="Proteomes" id="UP001231189">
    <property type="component" value="Unassembled WGS sequence"/>
</dbReference>
<evidence type="ECO:0000256" key="1">
    <source>
        <dbReference type="SAM" id="Coils"/>
    </source>
</evidence>
<keyword evidence="1" id="KW-0175">Coiled coil</keyword>
<accession>A0AAD8QRU5</accession>
<proteinExistence type="predicted"/>
<gene>
    <name evidence="3" type="ORF">QYE76_029777</name>
</gene>
<comment type="caution">
    <text evidence="3">The sequence shown here is derived from an EMBL/GenBank/DDBJ whole genome shotgun (WGS) entry which is preliminary data.</text>
</comment>
<organism evidence="3 4">
    <name type="scientific">Lolium multiflorum</name>
    <name type="common">Italian ryegrass</name>
    <name type="synonym">Lolium perenne subsp. multiflorum</name>
    <dbReference type="NCBI Taxonomy" id="4521"/>
    <lineage>
        <taxon>Eukaryota</taxon>
        <taxon>Viridiplantae</taxon>
        <taxon>Streptophyta</taxon>
        <taxon>Embryophyta</taxon>
        <taxon>Tracheophyta</taxon>
        <taxon>Spermatophyta</taxon>
        <taxon>Magnoliopsida</taxon>
        <taxon>Liliopsida</taxon>
        <taxon>Poales</taxon>
        <taxon>Poaceae</taxon>
        <taxon>BOP clade</taxon>
        <taxon>Pooideae</taxon>
        <taxon>Poodae</taxon>
        <taxon>Poeae</taxon>
        <taxon>Poeae Chloroplast Group 2 (Poeae type)</taxon>
        <taxon>Loliodinae</taxon>
        <taxon>Loliinae</taxon>
        <taxon>Lolium</taxon>
    </lineage>
</organism>
<protein>
    <submittedName>
        <fullName evidence="3">Uncharacterized protein</fullName>
    </submittedName>
</protein>
<evidence type="ECO:0000313" key="3">
    <source>
        <dbReference type="EMBL" id="KAK1606104.1"/>
    </source>
</evidence>
<keyword evidence="4" id="KW-1185">Reference proteome</keyword>
<evidence type="ECO:0000313" key="4">
    <source>
        <dbReference type="Proteomes" id="UP001231189"/>
    </source>
</evidence>
<evidence type="ECO:0000256" key="2">
    <source>
        <dbReference type="SAM" id="MobiDB-lite"/>
    </source>
</evidence>
<reference evidence="3" key="1">
    <citation type="submission" date="2023-07" db="EMBL/GenBank/DDBJ databases">
        <title>A chromosome-level genome assembly of Lolium multiflorum.</title>
        <authorList>
            <person name="Chen Y."/>
            <person name="Copetti D."/>
            <person name="Kolliker R."/>
            <person name="Studer B."/>
        </authorList>
    </citation>
    <scope>NUCLEOTIDE SEQUENCE</scope>
    <source>
        <strain evidence="3">02402/16</strain>
        <tissue evidence="3">Leaf</tissue>
    </source>
</reference>